<organism evidence="1 2">
    <name type="scientific">Vitis vinifera</name>
    <name type="common">Grape</name>
    <dbReference type="NCBI Taxonomy" id="29760"/>
    <lineage>
        <taxon>Eukaryota</taxon>
        <taxon>Viridiplantae</taxon>
        <taxon>Streptophyta</taxon>
        <taxon>Embryophyta</taxon>
        <taxon>Tracheophyta</taxon>
        <taxon>Spermatophyta</taxon>
        <taxon>Magnoliopsida</taxon>
        <taxon>eudicotyledons</taxon>
        <taxon>Gunneridae</taxon>
        <taxon>Pentapetalae</taxon>
        <taxon>rosids</taxon>
        <taxon>Vitales</taxon>
        <taxon>Vitaceae</taxon>
        <taxon>Viteae</taxon>
        <taxon>Vitis</taxon>
    </lineage>
</organism>
<reference evidence="1 2" key="1">
    <citation type="journal article" date="2018" name="PLoS Genet.">
        <title>Population sequencing reveals clonal diversity and ancestral inbreeding in the grapevine cultivar Chardonnay.</title>
        <authorList>
            <person name="Roach M.J."/>
            <person name="Johnson D.L."/>
            <person name="Bohlmann J."/>
            <person name="van Vuuren H.J."/>
            <person name="Jones S.J."/>
            <person name="Pretorius I.S."/>
            <person name="Schmidt S.A."/>
            <person name="Borneman A.R."/>
        </authorList>
    </citation>
    <scope>NUCLEOTIDE SEQUENCE [LARGE SCALE GENOMIC DNA]</scope>
    <source>
        <strain evidence="2">cv. Chardonnay</strain>
        <tissue evidence="1">Leaf</tissue>
    </source>
</reference>
<evidence type="ECO:0000313" key="2">
    <source>
        <dbReference type="Proteomes" id="UP000288805"/>
    </source>
</evidence>
<gene>
    <name evidence="1" type="primary">ARC3_0</name>
    <name evidence="1" type="ORF">CK203_091746</name>
</gene>
<comment type="caution">
    <text evidence="1">The sequence shown here is derived from an EMBL/GenBank/DDBJ whole genome shotgun (WGS) entry which is preliminary data.</text>
</comment>
<protein>
    <submittedName>
        <fullName evidence="1">Protein accumulation and replication of chloroplast 3</fullName>
    </submittedName>
</protein>
<name>A0A438EJB4_VITVI</name>
<evidence type="ECO:0000313" key="1">
    <source>
        <dbReference type="EMBL" id="RVW47780.1"/>
    </source>
</evidence>
<dbReference type="AlphaFoldDB" id="A0A438EJB4"/>
<sequence>MDKPFPFLIPNPSVPPPAFPNFNYLCSVIDTDTLLKKDLVTLDEALKTADNGVLLAINAISGMHKKLIDAPHDNMKELKGPEIIKILESHKEAKIGFGAGYNIETSILQAIYDCPFLSVCLKDLNGTVICILASSVIINNSDVLSFLHAFRENYRMHERDHNIYNS</sequence>
<accession>A0A438EJB4</accession>
<dbReference type="EMBL" id="QGNW01001268">
    <property type="protein sequence ID" value="RVW47780.1"/>
    <property type="molecule type" value="Genomic_DNA"/>
</dbReference>
<dbReference type="Proteomes" id="UP000288805">
    <property type="component" value="Unassembled WGS sequence"/>
</dbReference>
<proteinExistence type="predicted"/>